<comment type="similarity">
    <text evidence="1">Belongs to the GSP E family.</text>
</comment>
<proteinExistence type="inferred from homology"/>
<dbReference type="GO" id="GO:0005524">
    <property type="term" value="F:ATP binding"/>
    <property type="evidence" value="ECO:0007669"/>
    <property type="project" value="UniProtKB-KW"/>
</dbReference>
<dbReference type="PROSITE" id="PS00662">
    <property type="entry name" value="T2SP_E"/>
    <property type="match status" value="1"/>
</dbReference>
<dbReference type="GO" id="GO:0005886">
    <property type="term" value="C:plasma membrane"/>
    <property type="evidence" value="ECO:0007669"/>
    <property type="project" value="TreeGrafter"/>
</dbReference>
<name>A0A286TYH3_9BACT</name>
<dbReference type="InterPro" id="IPR037257">
    <property type="entry name" value="T2SS_E_N_sf"/>
</dbReference>
<dbReference type="Proteomes" id="UP000218542">
    <property type="component" value="Unassembled WGS sequence"/>
</dbReference>
<dbReference type="Pfam" id="PF05157">
    <property type="entry name" value="MshEN"/>
    <property type="match status" value="1"/>
</dbReference>
<dbReference type="Gene3D" id="3.30.450.90">
    <property type="match status" value="1"/>
</dbReference>
<evidence type="ECO:0000313" key="6">
    <source>
        <dbReference type="Proteomes" id="UP000218542"/>
    </source>
</evidence>
<dbReference type="FunFam" id="3.40.50.300:FF:000398">
    <property type="entry name" value="Type IV pilus assembly ATPase PilB"/>
    <property type="match status" value="1"/>
</dbReference>
<dbReference type="SUPFAM" id="SSF52540">
    <property type="entry name" value="P-loop containing nucleoside triphosphate hydrolases"/>
    <property type="match status" value="1"/>
</dbReference>
<dbReference type="InterPro" id="IPR001482">
    <property type="entry name" value="T2SS/T4SS_dom"/>
</dbReference>
<dbReference type="CDD" id="cd01129">
    <property type="entry name" value="PulE-GspE-like"/>
    <property type="match status" value="1"/>
</dbReference>
<evidence type="ECO:0000256" key="3">
    <source>
        <dbReference type="ARBA" id="ARBA00022840"/>
    </source>
</evidence>
<dbReference type="Gene3D" id="3.40.50.300">
    <property type="entry name" value="P-loop containing nucleotide triphosphate hydrolases"/>
    <property type="match status" value="1"/>
</dbReference>
<evidence type="ECO:0000313" key="5">
    <source>
        <dbReference type="EMBL" id="GAX60871.1"/>
    </source>
</evidence>
<dbReference type="OrthoDB" id="244550at2"/>
<dbReference type="Gene3D" id="3.30.300.160">
    <property type="entry name" value="Type II secretion system, protein E, N-terminal domain"/>
    <property type="match status" value="1"/>
</dbReference>
<evidence type="ECO:0000256" key="1">
    <source>
        <dbReference type="ARBA" id="ARBA00006611"/>
    </source>
</evidence>
<organism evidence="5 6">
    <name type="scientific">Candidatus Scalindua japonica</name>
    <dbReference type="NCBI Taxonomy" id="1284222"/>
    <lineage>
        <taxon>Bacteria</taxon>
        <taxon>Pseudomonadati</taxon>
        <taxon>Planctomycetota</taxon>
        <taxon>Candidatus Brocadiia</taxon>
        <taxon>Candidatus Brocadiales</taxon>
        <taxon>Candidatus Scalinduaceae</taxon>
        <taxon>Candidatus Scalindua</taxon>
    </lineage>
</organism>
<keyword evidence="3" id="KW-0067">ATP-binding</keyword>
<dbReference type="PANTHER" id="PTHR30258">
    <property type="entry name" value="TYPE II SECRETION SYSTEM PROTEIN GSPE-RELATED"/>
    <property type="match status" value="1"/>
</dbReference>
<evidence type="ECO:0000256" key="2">
    <source>
        <dbReference type="ARBA" id="ARBA00022741"/>
    </source>
</evidence>
<dbReference type="InterPro" id="IPR027417">
    <property type="entry name" value="P-loop_NTPase"/>
</dbReference>
<protein>
    <submittedName>
        <fullName evidence="5">Type II secretory system protein</fullName>
    </submittedName>
</protein>
<comment type="caution">
    <text evidence="5">The sequence shown here is derived from an EMBL/GenBank/DDBJ whole genome shotgun (WGS) entry which is preliminary data.</text>
</comment>
<accession>A0A286TYH3</accession>
<reference evidence="6" key="1">
    <citation type="journal article" date="2017" name="Environ. Microbiol. Rep.">
        <title>Genetic Diversity of Marine Anaerobic Ammonium-Oxidizing Bacteria as Revealed by Genomic and Proteomic Analyses of 'Candidatus Scalindua japonica'.</title>
        <authorList>
            <person name="Oshiki M."/>
            <person name="Mizuto K."/>
            <person name="Kimura Z."/>
            <person name="Kindaichi T."/>
            <person name="Satoh H."/>
            <person name="Okabe S."/>
        </authorList>
    </citation>
    <scope>NUCLEOTIDE SEQUENCE [LARGE SCALE GENOMIC DNA]</scope>
    <source>
        <strain evidence="6">husup-a2</strain>
    </source>
</reference>
<evidence type="ECO:0000259" key="4">
    <source>
        <dbReference type="PROSITE" id="PS00662"/>
    </source>
</evidence>
<keyword evidence="2" id="KW-0547">Nucleotide-binding</keyword>
<dbReference type="SUPFAM" id="SSF160246">
    <property type="entry name" value="EspE N-terminal domain-like"/>
    <property type="match status" value="1"/>
</dbReference>
<dbReference type="RefSeq" id="WP_096894321.1">
    <property type="nucleotide sequence ID" value="NZ_BAOS01000015.1"/>
</dbReference>
<dbReference type="FunFam" id="3.30.450.90:FF:000001">
    <property type="entry name" value="Type II secretion system ATPase GspE"/>
    <property type="match status" value="1"/>
</dbReference>
<dbReference type="PANTHER" id="PTHR30258:SF1">
    <property type="entry name" value="PROTEIN TRANSPORT PROTEIN HOFB HOMOLOG"/>
    <property type="match status" value="1"/>
</dbReference>
<dbReference type="InterPro" id="IPR007831">
    <property type="entry name" value="T2SS_GspE_N"/>
</dbReference>
<feature type="domain" description="Bacterial type II secretion system protein E" evidence="4">
    <location>
        <begin position="389"/>
        <end position="403"/>
    </location>
</feature>
<dbReference type="GO" id="GO:0016887">
    <property type="term" value="F:ATP hydrolysis activity"/>
    <property type="evidence" value="ECO:0007669"/>
    <property type="project" value="TreeGrafter"/>
</dbReference>
<dbReference type="AlphaFoldDB" id="A0A286TYH3"/>
<dbReference type="SMART" id="SM00382">
    <property type="entry name" value="AAA"/>
    <property type="match status" value="1"/>
</dbReference>
<dbReference type="Pfam" id="PF00437">
    <property type="entry name" value="T2SSE"/>
    <property type="match status" value="1"/>
</dbReference>
<dbReference type="InterPro" id="IPR003593">
    <property type="entry name" value="AAA+_ATPase"/>
</dbReference>
<dbReference type="FunFam" id="3.30.300.160:FF:000002">
    <property type="entry name" value="Type II secretion system protein E"/>
    <property type="match status" value="1"/>
</dbReference>
<keyword evidence="6" id="KW-1185">Reference proteome</keyword>
<sequence>MATKEDKRKLFGQILLEKKLVSEDQIKEALEIQEINGKALGDVLVDLDYTTSGQITEVLSDYLGMEVINIEDVDFKQDMLDQIPHSIALLYRIIPIAYEEPTITVAQQDPLDIRQIDDLRFLLKHDVKPVLVDREDVANAIDKYYPGGHGSVDEILDKFQQDLSITNEFQNREIIEIEHLKEMSNETPIISFVNLILLQAIVVKASDIHFEVFENEFRVRYRIDGVLREKVPVPVIFANGIISRIKVMANMDIAERRLPQDGRIFLTIRGHSVDIRISTLPTNYGESVVMRILDKSAVSLDLTRLGMMPDSLKTVKKLMHKPNGIILVTGPTGSGKTTTLYACLNHINVTGLKIITTEDPVEYDIDGIMQIQINPEIDVTFSNCLRAILRQDPDIILIGEIRDLETLEIAVQASLTGHLVLSTLHTNDAPSTITRLMNMGLKPYLITASLVAVISQRLVKRICPGCKEEYTPGNDIMNEFNFSDHDIREKHFYNGKGCSRCNRTGYKGRMSILEIMPVDEEISSHIIKESSTETIREIARNNGMRTLLESGINAVYNGLTTLEEVARETSVN</sequence>
<dbReference type="EMBL" id="BAOS01000015">
    <property type="protein sequence ID" value="GAX60871.1"/>
    <property type="molecule type" value="Genomic_DNA"/>
</dbReference>
<gene>
    <name evidence="5" type="primary">pulF</name>
    <name evidence="5" type="ORF">SCALIN_C15_0012</name>
</gene>